<gene>
    <name evidence="10" type="ORF">rosag_42030</name>
</gene>
<keyword evidence="11" id="KW-1185">Reference proteome</keyword>
<sequence>MPIYHTLGQVPPKRHTAMRKPDGGIYSEQLVGHEGFTGTSALLYHVHPPTTVKSVRKLRDLVWEADDDQTLKHRHFRTAQLPKGGSPTLDRTPLLFNADIGMLYVEPDEQDAHFYRNAQADEVVYVAKGQGTLETQYGDLPYREGDYVVIHRGIMHRWKLDLSKPSKFLVMESRGHVRWPKRYRNEFGQLLEGAPYSERDIRRPTELRTHDEMGDFPILIKQFDALNEYVLDHHPFDVVGWDGYFYPWIFNIHDFEPIVGRVHQPPPVHQTFQGDGFVICSFCPRPYDFGENAIPAPYNHSNVDSDEVIFYASEEFMSRKGIEFGSITHHPDGIPHGPHPGRYEASIGQKFTNELAVMMDSFRPLKVAKAVRPSEDESYHRSWIEAQHARVAAAGNGGAASPQPSVALPLTD</sequence>
<dbReference type="CDD" id="cd02208">
    <property type="entry name" value="cupin_RmlC-like"/>
    <property type="match status" value="1"/>
</dbReference>
<evidence type="ECO:0000256" key="4">
    <source>
        <dbReference type="ARBA" id="ARBA00022964"/>
    </source>
</evidence>
<dbReference type="Pfam" id="PF20510">
    <property type="entry name" value="HgmA_N"/>
    <property type="match status" value="1"/>
</dbReference>
<dbReference type="GO" id="GO:0006559">
    <property type="term" value="P:L-phenylalanine catabolic process"/>
    <property type="evidence" value="ECO:0007669"/>
    <property type="project" value="InterPro"/>
</dbReference>
<evidence type="ECO:0000256" key="8">
    <source>
        <dbReference type="PIRSR" id="PIRSR605708-2"/>
    </source>
</evidence>
<feature type="domain" description="Homogentisate 1,2-dioxygenase N-terminal" evidence="9">
    <location>
        <begin position="110"/>
        <end position="251"/>
    </location>
</feature>
<dbReference type="InterPro" id="IPR014710">
    <property type="entry name" value="RmlC-like_jellyroll"/>
</dbReference>
<evidence type="ECO:0000313" key="11">
    <source>
        <dbReference type="Proteomes" id="UP001161325"/>
    </source>
</evidence>
<evidence type="ECO:0000313" key="10">
    <source>
        <dbReference type="EMBL" id="GLC27690.1"/>
    </source>
</evidence>
<feature type="binding site" evidence="8">
    <location>
        <position position="336"/>
    </location>
    <ligand>
        <name>Fe cation</name>
        <dbReference type="ChEBI" id="CHEBI:24875"/>
    </ligand>
</feature>
<dbReference type="RefSeq" id="WP_284352124.1">
    <property type="nucleotide sequence ID" value="NZ_BRXS01000006.1"/>
</dbReference>
<dbReference type="InterPro" id="IPR005708">
    <property type="entry name" value="Homogentis_dOase"/>
</dbReference>
<protein>
    <submittedName>
        <fullName evidence="10">Homogentisate 1,2-dioxygenase</fullName>
    </submittedName>
</protein>
<comment type="caution">
    <text evidence="10">The sequence shown here is derived from an EMBL/GenBank/DDBJ whole genome shotgun (WGS) entry which is preliminary data.</text>
</comment>
<dbReference type="EMBL" id="BRXS01000006">
    <property type="protein sequence ID" value="GLC27690.1"/>
    <property type="molecule type" value="Genomic_DNA"/>
</dbReference>
<dbReference type="GO" id="GO:0006570">
    <property type="term" value="P:tyrosine metabolic process"/>
    <property type="evidence" value="ECO:0007669"/>
    <property type="project" value="InterPro"/>
</dbReference>
<dbReference type="AlphaFoldDB" id="A0AA37QJL6"/>
<evidence type="ECO:0000256" key="5">
    <source>
        <dbReference type="ARBA" id="ARBA00023002"/>
    </source>
</evidence>
<feature type="binding site" evidence="8">
    <location>
        <position position="300"/>
    </location>
    <ligand>
        <name>Fe cation</name>
        <dbReference type="ChEBI" id="CHEBI:24875"/>
    </ligand>
</feature>
<evidence type="ECO:0000256" key="6">
    <source>
        <dbReference type="ARBA" id="ARBA00023004"/>
    </source>
</evidence>
<accession>A0AA37QJL6</accession>
<organism evidence="10 11">
    <name type="scientific">Roseisolibacter agri</name>
    <dbReference type="NCBI Taxonomy" id="2014610"/>
    <lineage>
        <taxon>Bacteria</taxon>
        <taxon>Pseudomonadati</taxon>
        <taxon>Gemmatimonadota</taxon>
        <taxon>Gemmatimonadia</taxon>
        <taxon>Gemmatimonadales</taxon>
        <taxon>Gemmatimonadaceae</taxon>
        <taxon>Roseisolibacter</taxon>
    </lineage>
</organism>
<dbReference type="SUPFAM" id="SSF51182">
    <property type="entry name" value="RmlC-like cupins"/>
    <property type="match status" value="1"/>
</dbReference>
<evidence type="ECO:0000256" key="7">
    <source>
        <dbReference type="PIRSR" id="PIRSR605708-1"/>
    </source>
</evidence>
<dbReference type="GO" id="GO:0005737">
    <property type="term" value="C:cytoplasm"/>
    <property type="evidence" value="ECO:0007669"/>
    <property type="project" value="TreeGrafter"/>
</dbReference>
<feature type="binding site" evidence="8">
    <location>
        <position position="306"/>
    </location>
    <ligand>
        <name>Fe cation</name>
        <dbReference type="ChEBI" id="CHEBI:24875"/>
    </ligand>
</feature>
<comment type="cofactor">
    <cofactor evidence="1 8">
        <name>Fe cation</name>
        <dbReference type="ChEBI" id="CHEBI:24875"/>
    </cofactor>
</comment>
<proteinExistence type="inferred from homology"/>
<evidence type="ECO:0000256" key="3">
    <source>
        <dbReference type="ARBA" id="ARBA00022723"/>
    </source>
</evidence>
<dbReference type="GO" id="GO:0046872">
    <property type="term" value="F:metal ion binding"/>
    <property type="evidence" value="ECO:0007669"/>
    <property type="project" value="UniProtKB-KW"/>
</dbReference>
<evidence type="ECO:0000256" key="2">
    <source>
        <dbReference type="ARBA" id="ARBA00007757"/>
    </source>
</evidence>
<comment type="similarity">
    <text evidence="2">Belongs to the homogentisate dioxygenase family.</text>
</comment>
<dbReference type="PANTHER" id="PTHR11056:SF0">
    <property type="entry name" value="HOMOGENTISATE 1,2-DIOXYGENASE"/>
    <property type="match status" value="1"/>
</dbReference>
<dbReference type="InterPro" id="IPR011051">
    <property type="entry name" value="RmlC_Cupin_sf"/>
</dbReference>
<reference evidence="10" key="1">
    <citation type="submission" date="2022-08" db="EMBL/GenBank/DDBJ databases">
        <title>Draft genome sequencing of Roseisolibacter agri AW1220.</title>
        <authorList>
            <person name="Tobiishi Y."/>
            <person name="Tonouchi A."/>
        </authorList>
    </citation>
    <scope>NUCLEOTIDE SEQUENCE</scope>
    <source>
        <strain evidence="10">AW1220</strain>
    </source>
</reference>
<name>A0AA37QJL6_9BACT</name>
<keyword evidence="4" id="KW-0223">Dioxygenase</keyword>
<dbReference type="InterPro" id="IPR046452">
    <property type="entry name" value="HgmA_N"/>
</dbReference>
<keyword evidence="3 8" id="KW-0479">Metal-binding</keyword>
<evidence type="ECO:0000259" key="9">
    <source>
        <dbReference type="Pfam" id="PF20510"/>
    </source>
</evidence>
<dbReference type="PANTHER" id="PTHR11056">
    <property type="entry name" value="HOMOGENTISATE 1,2-DIOXYGENASE"/>
    <property type="match status" value="1"/>
</dbReference>
<dbReference type="Proteomes" id="UP001161325">
    <property type="component" value="Unassembled WGS sequence"/>
</dbReference>
<dbReference type="GO" id="GO:0004411">
    <property type="term" value="F:homogentisate 1,2-dioxygenase activity"/>
    <property type="evidence" value="ECO:0007669"/>
    <property type="project" value="InterPro"/>
</dbReference>
<dbReference type="Gene3D" id="2.60.120.10">
    <property type="entry name" value="Jelly Rolls"/>
    <property type="match status" value="1"/>
</dbReference>
<keyword evidence="5" id="KW-0560">Oxidoreductase</keyword>
<feature type="binding site" evidence="8">
    <location>
        <position position="336"/>
    </location>
    <ligand>
        <name>homogentisate</name>
        <dbReference type="ChEBI" id="CHEBI:16169"/>
    </ligand>
</feature>
<keyword evidence="6 8" id="KW-0408">Iron</keyword>
<evidence type="ECO:0000256" key="1">
    <source>
        <dbReference type="ARBA" id="ARBA00001962"/>
    </source>
</evidence>
<feature type="active site" description="Proton acceptor" evidence="7">
    <location>
        <position position="263"/>
    </location>
</feature>